<evidence type="ECO:0000259" key="3">
    <source>
        <dbReference type="Pfam" id="PF22936"/>
    </source>
</evidence>
<evidence type="ECO:0000256" key="1">
    <source>
        <dbReference type="SAM" id="MobiDB-lite"/>
    </source>
</evidence>
<reference evidence="5" key="2">
    <citation type="submission" date="2025-08" db="UniProtKB">
        <authorList>
            <consortium name="RefSeq"/>
        </authorList>
    </citation>
    <scope>IDENTIFICATION</scope>
</reference>
<dbReference type="Pfam" id="PF03732">
    <property type="entry name" value="Retrotrans_gag"/>
    <property type="match status" value="1"/>
</dbReference>
<proteinExistence type="predicted"/>
<feature type="compositionally biased region" description="Polar residues" evidence="1">
    <location>
        <begin position="239"/>
        <end position="249"/>
    </location>
</feature>
<feature type="domain" description="Retrovirus-related Pol polyprotein from transposon TNT 1-94-like beta-barrel" evidence="3">
    <location>
        <begin position="332"/>
        <end position="408"/>
    </location>
</feature>
<dbReference type="InterPro" id="IPR005162">
    <property type="entry name" value="Retrotrans_gag_dom"/>
</dbReference>
<evidence type="ECO:0000313" key="5">
    <source>
        <dbReference type="RefSeq" id="XP_027768295.1"/>
    </source>
</evidence>
<dbReference type="InterPro" id="IPR054722">
    <property type="entry name" value="PolX-like_BBD"/>
</dbReference>
<sequence length="488" mass="55615">MRIALTGKRKIGFITGAYSRSLYRDELHEQLETCNAIVLSWLMSSVSEDLLSGIVYATNAYTVWADLKEKFDKVNRMRIYQLHREINTLSQGSDSVSTYYTKLKNLWREYLPLVVHVQNPKNMQITYQLRLIQFLSGLNESYEHAKRQILLKGVTHSINQAYAMIIEDELQQQTASVAIVNNVPEPVAMSVNRGSNHNQEGQNHKGRRCEYCQYTGHTKENCYKLIGYPADWKHRKKSGFNNSRSSPMHPSSGRHGYNHSGEANNISKDNYGEASSSHHEVNNAFVARGHAFIDGEYKQIMDMLGKDNKDMKQVNMKGMANCFSTNVASHCWIVDSSVSHHITTNEHLLKNSKCTTSSLQDKVNLPTGDKAFISHIGETCFLNNEVIKDVLCVSEFKFNLLSVSQLTRELSCFVSFYPKFCIFQDLYSGRVKGIGKEEGSMYIFRNDSIMKGKCESQNIRKLLHGYHCRIVNCGIEGLVILQFKHCKV</sequence>
<reference evidence="4" key="1">
    <citation type="journal article" date="2014" name="Nat. Genet.">
        <title>The genome of the stress-tolerant wild tomato species Solanum pennellii.</title>
        <authorList>
            <person name="Bolger A."/>
            <person name="Scossa F."/>
            <person name="Bolger M.E."/>
            <person name="Lanz C."/>
            <person name="Maumus F."/>
            <person name="Tohge T."/>
            <person name="Quesneville H."/>
            <person name="Alseekh S."/>
            <person name="Sorensen I."/>
            <person name="Lichtenstein G."/>
            <person name="Fich E.A."/>
            <person name="Conte M."/>
            <person name="Keller H."/>
            <person name="Schneeberger K."/>
            <person name="Schwacke R."/>
            <person name="Ofner I."/>
            <person name="Vrebalov J."/>
            <person name="Xu Y."/>
            <person name="Osorio S."/>
            <person name="Aflitos S.A."/>
            <person name="Schijlen E."/>
            <person name="Jimenez-Gomez J.M."/>
            <person name="Ryngajllo M."/>
            <person name="Kimura S."/>
            <person name="Kumar R."/>
            <person name="Koenig D."/>
            <person name="Headland L.R."/>
            <person name="Maloof J.N."/>
            <person name="Sinha N."/>
            <person name="van Ham R.C."/>
            <person name="Lankhorst R.K."/>
            <person name="Mao L."/>
            <person name="Vogel A."/>
            <person name="Arsova B."/>
            <person name="Panstruga R."/>
            <person name="Fei Z."/>
            <person name="Rose J.K."/>
            <person name="Zamir D."/>
            <person name="Carrari F."/>
            <person name="Giovannoni J.J."/>
            <person name="Weigel D."/>
            <person name="Usadel B."/>
            <person name="Fernie A.R."/>
        </authorList>
    </citation>
    <scope>NUCLEOTIDE SEQUENCE [LARGE SCALE GENOMIC DNA]</scope>
    <source>
        <strain evidence="4">cv. LA0716</strain>
    </source>
</reference>
<dbReference type="PANTHER" id="PTHR34222:SF77">
    <property type="entry name" value="CCHC-TYPE DOMAIN-CONTAINING PROTEIN"/>
    <property type="match status" value="1"/>
</dbReference>
<evidence type="ECO:0000313" key="4">
    <source>
        <dbReference type="Proteomes" id="UP000694930"/>
    </source>
</evidence>
<organism evidence="4 5">
    <name type="scientific">Solanum pennellii</name>
    <name type="common">Tomato</name>
    <name type="synonym">Lycopersicon pennellii</name>
    <dbReference type="NCBI Taxonomy" id="28526"/>
    <lineage>
        <taxon>Eukaryota</taxon>
        <taxon>Viridiplantae</taxon>
        <taxon>Streptophyta</taxon>
        <taxon>Embryophyta</taxon>
        <taxon>Tracheophyta</taxon>
        <taxon>Spermatophyta</taxon>
        <taxon>Magnoliopsida</taxon>
        <taxon>eudicotyledons</taxon>
        <taxon>Gunneridae</taxon>
        <taxon>Pentapetalae</taxon>
        <taxon>asterids</taxon>
        <taxon>lamiids</taxon>
        <taxon>Solanales</taxon>
        <taxon>Solanaceae</taxon>
        <taxon>Solanoideae</taxon>
        <taxon>Solaneae</taxon>
        <taxon>Solanum</taxon>
        <taxon>Solanum subgen. Lycopersicon</taxon>
    </lineage>
</organism>
<feature type="domain" description="Retrotransposon gag" evidence="2">
    <location>
        <begin position="61"/>
        <end position="110"/>
    </location>
</feature>
<name>A0ABM1UXS7_SOLPN</name>
<accession>A0ABM1UXS7</accession>
<dbReference type="GeneID" id="107002678"/>
<dbReference type="RefSeq" id="XP_027768295.1">
    <property type="nucleotide sequence ID" value="XM_027912494.1"/>
</dbReference>
<dbReference type="Pfam" id="PF22936">
    <property type="entry name" value="Pol_BBD"/>
    <property type="match status" value="1"/>
</dbReference>
<evidence type="ECO:0000259" key="2">
    <source>
        <dbReference type="Pfam" id="PF03732"/>
    </source>
</evidence>
<feature type="region of interest" description="Disordered" evidence="1">
    <location>
        <begin position="238"/>
        <end position="275"/>
    </location>
</feature>
<gene>
    <name evidence="5" type="primary">LOC107002678</name>
</gene>
<keyword evidence="4" id="KW-1185">Reference proteome</keyword>
<protein>
    <submittedName>
        <fullName evidence="5">Uncharacterized protein LOC107002678 isoform X2</fullName>
    </submittedName>
</protein>
<dbReference type="Proteomes" id="UP000694930">
    <property type="component" value="Chromosome 10"/>
</dbReference>
<dbReference type="PANTHER" id="PTHR34222">
    <property type="entry name" value="GAG_PRE-INTEGRS DOMAIN-CONTAINING PROTEIN"/>
    <property type="match status" value="1"/>
</dbReference>